<sequence>MSQRFVEGVGLLTIDDKLSEKEIQANIDYRRSITPKYPARTFASGFNDTQSMIYRWWKKLNDEENERGRWLEDNVKEWGQHIGYYDSIALESYYSDVAQARELTKTEGADREANREMIAEFKADMYHVYENNSGDTTEVQKKYGYTPEDIGVIDSLVSMMKGGKYTLGAFAGMIIKDPELLLISFLKIPQTVARGSQLARATITAGTKIKPPYVRRLEQLIGNKRAVAMAGRGAEGAVYGGVYEGLHDLTFKGKIDPKHVRRGAAIGSLMGTAFGAITKSSSNSWFVDRTGSNKALNKW</sequence>
<dbReference type="EMBL" id="UINC01037753">
    <property type="protein sequence ID" value="SVB33710.1"/>
    <property type="molecule type" value="Genomic_DNA"/>
</dbReference>
<feature type="non-terminal residue" evidence="1">
    <location>
        <position position="299"/>
    </location>
</feature>
<protein>
    <submittedName>
        <fullName evidence="1">Uncharacterized protein</fullName>
    </submittedName>
</protein>
<evidence type="ECO:0000313" key="1">
    <source>
        <dbReference type="EMBL" id="SVB33710.1"/>
    </source>
</evidence>
<gene>
    <name evidence="1" type="ORF">METZ01_LOCUS186564</name>
</gene>
<accession>A0A382D5L0</accession>
<organism evidence="1">
    <name type="scientific">marine metagenome</name>
    <dbReference type="NCBI Taxonomy" id="408172"/>
    <lineage>
        <taxon>unclassified sequences</taxon>
        <taxon>metagenomes</taxon>
        <taxon>ecological metagenomes</taxon>
    </lineage>
</organism>
<dbReference type="AlphaFoldDB" id="A0A382D5L0"/>
<name>A0A382D5L0_9ZZZZ</name>
<proteinExistence type="predicted"/>
<reference evidence="1" key="1">
    <citation type="submission" date="2018-05" db="EMBL/GenBank/DDBJ databases">
        <authorList>
            <person name="Lanie J.A."/>
            <person name="Ng W.-L."/>
            <person name="Kazmierczak K.M."/>
            <person name="Andrzejewski T.M."/>
            <person name="Davidsen T.M."/>
            <person name="Wayne K.J."/>
            <person name="Tettelin H."/>
            <person name="Glass J.I."/>
            <person name="Rusch D."/>
            <person name="Podicherti R."/>
            <person name="Tsui H.-C.T."/>
            <person name="Winkler M.E."/>
        </authorList>
    </citation>
    <scope>NUCLEOTIDE SEQUENCE</scope>
</reference>